<accession>A0ABV8YQL8</accession>
<dbReference type="InterPro" id="IPR011042">
    <property type="entry name" value="6-blade_b-propeller_TolB-like"/>
</dbReference>
<feature type="domain" description="SMP-30/Gluconolactonase/LRE-like region" evidence="3">
    <location>
        <begin position="16"/>
        <end position="200"/>
    </location>
</feature>
<comment type="caution">
    <text evidence="4">The sequence shown here is derived from an EMBL/GenBank/DDBJ whole genome shotgun (WGS) entry which is preliminary data.</text>
</comment>
<evidence type="ECO:0000313" key="4">
    <source>
        <dbReference type="EMBL" id="MFC4466862.1"/>
    </source>
</evidence>
<dbReference type="Pfam" id="PF08450">
    <property type="entry name" value="SGL"/>
    <property type="match status" value="2"/>
</dbReference>
<dbReference type="InterPro" id="IPR051262">
    <property type="entry name" value="SMP-30/CGR1_Lactonase"/>
</dbReference>
<evidence type="ECO:0000259" key="3">
    <source>
        <dbReference type="Pfam" id="PF08450"/>
    </source>
</evidence>
<evidence type="ECO:0000256" key="1">
    <source>
        <dbReference type="ARBA" id="ARBA00008853"/>
    </source>
</evidence>
<proteinExistence type="inferred from homology"/>
<dbReference type="Gene3D" id="2.120.10.30">
    <property type="entry name" value="TolB, C-terminal domain"/>
    <property type="match status" value="1"/>
</dbReference>
<name>A0ABV8YQL8_9ACTN</name>
<dbReference type="InterPro" id="IPR013658">
    <property type="entry name" value="SGL"/>
</dbReference>
<keyword evidence="5" id="KW-1185">Reference proteome</keyword>
<dbReference type="EMBL" id="JBHSFG010000031">
    <property type="protein sequence ID" value="MFC4466862.1"/>
    <property type="molecule type" value="Genomic_DNA"/>
</dbReference>
<evidence type="ECO:0000256" key="2">
    <source>
        <dbReference type="ARBA" id="ARBA00022801"/>
    </source>
</evidence>
<reference evidence="5" key="1">
    <citation type="journal article" date="2019" name="Int. J. Syst. Evol. Microbiol.">
        <title>The Global Catalogue of Microorganisms (GCM) 10K type strain sequencing project: providing services to taxonomists for standard genome sequencing and annotation.</title>
        <authorList>
            <consortium name="The Broad Institute Genomics Platform"/>
            <consortium name="The Broad Institute Genome Sequencing Center for Infectious Disease"/>
            <person name="Wu L."/>
            <person name="Ma J."/>
        </authorList>
    </citation>
    <scope>NUCLEOTIDE SEQUENCE [LARGE SCALE GENOMIC DNA]</scope>
    <source>
        <strain evidence="5">DT43</strain>
    </source>
</reference>
<comment type="similarity">
    <text evidence="1">Belongs to the SMP-30/CGR1 family.</text>
</comment>
<feature type="domain" description="SMP-30/Gluconolactonase/LRE-like region" evidence="3">
    <location>
        <begin position="229"/>
        <end position="300"/>
    </location>
</feature>
<dbReference type="PANTHER" id="PTHR47572:SF4">
    <property type="entry name" value="LACTONASE DRP35"/>
    <property type="match status" value="1"/>
</dbReference>
<organism evidence="4 5">
    <name type="scientific">Streptomyces xiangluensis</name>
    <dbReference type="NCBI Taxonomy" id="2665720"/>
    <lineage>
        <taxon>Bacteria</taxon>
        <taxon>Bacillati</taxon>
        <taxon>Actinomycetota</taxon>
        <taxon>Actinomycetes</taxon>
        <taxon>Kitasatosporales</taxon>
        <taxon>Streptomycetaceae</taxon>
        <taxon>Streptomyces</taxon>
    </lineage>
</organism>
<dbReference type="RefSeq" id="WP_386343691.1">
    <property type="nucleotide sequence ID" value="NZ_JBHSFG010000031.1"/>
</dbReference>
<dbReference type="Proteomes" id="UP001596012">
    <property type="component" value="Unassembled WGS sequence"/>
</dbReference>
<sequence length="324" mass="34764">MKPKANVVLDGFGVLESLRWHDDALWFCDMAHGTVHRWDTSGKPETVVDVPGRAGGIGFLPDGRMLVVSMEGLCVYRLEPDGSLVVHADLRDIAKGPVNDMYVDQAGRAYVGNFGFDYHAFLERHPNSMLYAPPGPPRAPIACFSPEGELIGLSEPLAFTNGLFPIDGGRTMLVAETLAMRLVALPVLADGRLGPPRPWAPLIEPWLWKAVTNPGLIGNITRRVSALLDRQAIADRSSSPIAPDGIAPGKDGTAWFANALRGECVRVGPGGTVLDRVATSQRTLSCLVAGPKGDTLYAATVPTDDPPRARELNGSRIEAYVLPS</sequence>
<gene>
    <name evidence="4" type="ORF">ACFPH6_20410</name>
</gene>
<dbReference type="PANTHER" id="PTHR47572">
    <property type="entry name" value="LIPOPROTEIN-RELATED"/>
    <property type="match status" value="1"/>
</dbReference>
<evidence type="ECO:0000313" key="5">
    <source>
        <dbReference type="Proteomes" id="UP001596012"/>
    </source>
</evidence>
<dbReference type="SUPFAM" id="SSF63829">
    <property type="entry name" value="Calcium-dependent phosphotriesterase"/>
    <property type="match status" value="1"/>
</dbReference>
<keyword evidence="2" id="KW-0378">Hydrolase</keyword>
<protein>
    <submittedName>
        <fullName evidence="4">SMP-30/gluconolactonase/LRE family protein</fullName>
    </submittedName>
</protein>